<accession>A0A3D8YFE0</accession>
<dbReference type="InterPro" id="IPR013325">
    <property type="entry name" value="RNA_pol_sigma_r2"/>
</dbReference>
<protein>
    <recommendedName>
        <fullName evidence="5">RNA polymerase sigma factor 70 region 4 type 2 domain-containing protein</fullName>
    </recommendedName>
</protein>
<dbReference type="PANTHER" id="PTHR43133">
    <property type="entry name" value="RNA POLYMERASE ECF-TYPE SIGMA FACTO"/>
    <property type="match status" value="1"/>
</dbReference>
<dbReference type="RefSeq" id="WP_147300342.1">
    <property type="nucleotide sequence ID" value="NZ_QNUL01000003.1"/>
</dbReference>
<dbReference type="InterPro" id="IPR013324">
    <property type="entry name" value="RNA_pol_sigma_r3/r4-like"/>
</dbReference>
<dbReference type="SUPFAM" id="SSF88946">
    <property type="entry name" value="Sigma2 domain of RNA polymerase sigma factors"/>
    <property type="match status" value="1"/>
</dbReference>
<keyword evidence="7" id="KW-1185">Reference proteome</keyword>
<dbReference type="Pfam" id="PF08281">
    <property type="entry name" value="Sigma70_r4_2"/>
    <property type="match status" value="1"/>
</dbReference>
<keyword evidence="4" id="KW-0804">Transcription</keyword>
<dbReference type="GO" id="GO:0016987">
    <property type="term" value="F:sigma factor activity"/>
    <property type="evidence" value="ECO:0007669"/>
    <property type="project" value="UniProtKB-KW"/>
</dbReference>
<evidence type="ECO:0000256" key="4">
    <source>
        <dbReference type="ARBA" id="ARBA00023163"/>
    </source>
</evidence>
<dbReference type="CDD" id="cd06171">
    <property type="entry name" value="Sigma70_r4"/>
    <property type="match status" value="1"/>
</dbReference>
<dbReference type="EMBL" id="QNUL01000003">
    <property type="protein sequence ID" value="REA63298.1"/>
    <property type="molecule type" value="Genomic_DNA"/>
</dbReference>
<dbReference type="SUPFAM" id="SSF88659">
    <property type="entry name" value="Sigma3 and sigma4 domains of RNA polymerase sigma factors"/>
    <property type="match status" value="1"/>
</dbReference>
<dbReference type="Gene3D" id="1.10.1740.10">
    <property type="match status" value="1"/>
</dbReference>
<evidence type="ECO:0000259" key="5">
    <source>
        <dbReference type="Pfam" id="PF08281"/>
    </source>
</evidence>
<evidence type="ECO:0000256" key="1">
    <source>
        <dbReference type="ARBA" id="ARBA00010641"/>
    </source>
</evidence>
<dbReference type="InterPro" id="IPR039425">
    <property type="entry name" value="RNA_pol_sigma-70-like"/>
</dbReference>
<comment type="similarity">
    <text evidence="1">Belongs to the sigma-70 factor family. ECF subfamily.</text>
</comment>
<feature type="domain" description="RNA polymerase sigma factor 70 region 4 type 2" evidence="5">
    <location>
        <begin position="151"/>
        <end position="200"/>
    </location>
</feature>
<proteinExistence type="inferred from homology"/>
<dbReference type="OrthoDB" id="9150024at2"/>
<organism evidence="6 7">
    <name type="scientific">Dyadobacter luteus</name>
    <dbReference type="NCBI Taxonomy" id="2259619"/>
    <lineage>
        <taxon>Bacteria</taxon>
        <taxon>Pseudomonadati</taxon>
        <taxon>Bacteroidota</taxon>
        <taxon>Cytophagia</taxon>
        <taxon>Cytophagales</taxon>
        <taxon>Spirosomataceae</taxon>
        <taxon>Dyadobacter</taxon>
    </lineage>
</organism>
<sequence>MKGKPMDLSNDMILSGGQMAPVQNQEGQAIISEPQWEQIRQGDYTAFEKVFKTFYAQLLNYGLRFVRDEEEVKDCIQTLFLNIWERRCFLGPCDSIRNYLLASLRRHMLKRLKVADQLVGLDEHNMTFHMEASVETRLIYDQTLAENIALVKSAMKVLPERQKEALYLRFYEDRSFADMAAIMNISTRAVYKLVYKGLDTLNARLNTDSESKTPHLSPLQFLIATIGANITAQLVFS</sequence>
<evidence type="ECO:0000313" key="6">
    <source>
        <dbReference type="EMBL" id="REA63298.1"/>
    </source>
</evidence>
<dbReference type="NCBIfam" id="TIGR02937">
    <property type="entry name" value="sigma70-ECF"/>
    <property type="match status" value="1"/>
</dbReference>
<comment type="caution">
    <text evidence="6">The sequence shown here is derived from an EMBL/GenBank/DDBJ whole genome shotgun (WGS) entry which is preliminary data.</text>
</comment>
<dbReference type="AlphaFoldDB" id="A0A3D8YFE0"/>
<dbReference type="Proteomes" id="UP000256373">
    <property type="component" value="Unassembled WGS sequence"/>
</dbReference>
<keyword evidence="2" id="KW-0805">Transcription regulation</keyword>
<dbReference type="InterPro" id="IPR013249">
    <property type="entry name" value="RNA_pol_sigma70_r4_t2"/>
</dbReference>
<evidence type="ECO:0000313" key="7">
    <source>
        <dbReference type="Proteomes" id="UP000256373"/>
    </source>
</evidence>
<keyword evidence="3" id="KW-0731">Sigma factor</keyword>
<dbReference type="InterPro" id="IPR014284">
    <property type="entry name" value="RNA_pol_sigma-70_dom"/>
</dbReference>
<evidence type="ECO:0000256" key="3">
    <source>
        <dbReference type="ARBA" id="ARBA00023082"/>
    </source>
</evidence>
<evidence type="ECO:0000256" key="2">
    <source>
        <dbReference type="ARBA" id="ARBA00023015"/>
    </source>
</evidence>
<dbReference type="PANTHER" id="PTHR43133:SF46">
    <property type="entry name" value="RNA POLYMERASE SIGMA-70 FACTOR ECF SUBFAMILY"/>
    <property type="match status" value="1"/>
</dbReference>
<dbReference type="InterPro" id="IPR036388">
    <property type="entry name" value="WH-like_DNA-bd_sf"/>
</dbReference>
<gene>
    <name evidence="6" type="ORF">DSL64_06710</name>
</gene>
<dbReference type="GO" id="GO:0006352">
    <property type="term" value="P:DNA-templated transcription initiation"/>
    <property type="evidence" value="ECO:0007669"/>
    <property type="project" value="InterPro"/>
</dbReference>
<name>A0A3D8YFE0_9BACT</name>
<dbReference type="Gene3D" id="1.10.10.10">
    <property type="entry name" value="Winged helix-like DNA-binding domain superfamily/Winged helix DNA-binding domain"/>
    <property type="match status" value="1"/>
</dbReference>
<reference evidence="6 7" key="1">
    <citation type="submission" date="2018-07" db="EMBL/GenBank/DDBJ databases">
        <title>Dyadobacter roseus sp. nov., isolated from rose rhizosphere soil.</title>
        <authorList>
            <person name="Chen L."/>
        </authorList>
    </citation>
    <scope>NUCLEOTIDE SEQUENCE [LARGE SCALE GENOMIC DNA]</scope>
    <source>
        <strain evidence="6 7">RS19</strain>
    </source>
</reference>
<dbReference type="GO" id="GO:0003677">
    <property type="term" value="F:DNA binding"/>
    <property type="evidence" value="ECO:0007669"/>
    <property type="project" value="InterPro"/>
</dbReference>